<dbReference type="Pfam" id="PF19588">
    <property type="entry name" value="SxtJ"/>
    <property type="match status" value="1"/>
</dbReference>
<proteinExistence type="predicted"/>
<dbReference type="InterPro" id="IPR045781">
    <property type="entry name" value="SxtJ"/>
</dbReference>
<keyword evidence="1" id="KW-0812">Transmembrane</keyword>
<comment type="caution">
    <text evidence="2">The sequence shown here is derived from an EMBL/GenBank/DDBJ whole genome shotgun (WGS) entry which is preliminary data.</text>
</comment>
<dbReference type="Proteomes" id="UP000176700">
    <property type="component" value="Unassembled WGS sequence"/>
</dbReference>
<name>A0A1G2FYU1_9BACT</name>
<keyword evidence="1" id="KW-0472">Membrane</keyword>
<keyword evidence="1" id="KW-1133">Transmembrane helix</keyword>
<dbReference type="AlphaFoldDB" id="A0A1G2FYU1"/>
<evidence type="ECO:0008006" key="4">
    <source>
        <dbReference type="Google" id="ProtNLM"/>
    </source>
</evidence>
<evidence type="ECO:0000256" key="1">
    <source>
        <dbReference type="SAM" id="Phobius"/>
    </source>
</evidence>
<feature type="transmembrane region" description="Helical" evidence="1">
    <location>
        <begin position="76"/>
        <end position="96"/>
    </location>
</feature>
<sequence length="130" mass="14912">MSGDRKDLRKFGITIGVVFMMLGVLFFLKGGHNAVYLLFLGVVFTVLGVTVPLLLKPFYRIWMTAADMLGQLVTGIILCILFYIVITPLGFIAKLLGKHFVDLGFYVKQESYWNYKEQKELVNSDYERQF</sequence>
<gene>
    <name evidence="2" type="ORF">A2W41_03305</name>
</gene>
<dbReference type="EMBL" id="MHNI01000014">
    <property type="protein sequence ID" value="OGZ42741.1"/>
    <property type="molecule type" value="Genomic_DNA"/>
</dbReference>
<evidence type="ECO:0000313" key="2">
    <source>
        <dbReference type="EMBL" id="OGZ42741.1"/>
    </source>
</evidence>
<reference evidence="2 3" key="1">
    <citation type="journal article" date="2016" name="Nat. Commun.">
        <title>Thousands of microbial genomes shed light on interconnected biogeochemical processes in an aquifer system.</title>
        <authorList>
            <person name="Anantharaman K."/>
            <person name="Brown C.T."/>
            <person name="Hug L.A."/>
            <person name="Sharon I."/>
            <person name="Castelle C.J."/>
            <person name="Probst A.J."/>
            <person name="Thomas B.C."/>
            <person name="Singh A."/>
            <person name="Wilkins M.J."/>
            <person name="Karaoz U."/>
            <person name="Brodie E.L."/>
            <person name="Williams K.H."/>
            <person name="Hubbard S.S."/>
            <person name="Banfield J.F."/>
        </authorList>
    </citation>
    <scope>NUCLEOTIDE SEQUENCE [LARGE SCALE GENOMIC DNA]</scope>
</reference>
<protein>
    <recommendedName>
        <fullName evidence="4">SxtJ</fullName>
    </recommendedName>
</protein>
<feature type="transmembrane region" description="Helical" evidence="1">
    <location>
        <begin position="12"/>
        <end position="28"/>
    </location>
</feature>
<evidence type="ECO:0000313" key="3">
    <source>
        <dbReference type="Proteomes" id="UP000176700"/>
    </source>
</evidence>
<organism evidence="2 3">
    <name type="scientific">Candidatus Ryanbacteria bacterium RIFCSPHIGHO2_01_45_13</name>
    <dbReference type="NCBI Taxonomy" id="1802112"/>
    <lineage>
        <taxon>Bacteria</taxon>
        <taxon>Candidatus Ryaniibacteriota</taxon>
    </lineage>
</organism>
<accession>A0A1G2FYU1</accession>
<feature type="transmembrane region" description="Helical" evidence="1">
    <location>
        <begin position="34"/>
        <end position="55"/>
    </location>
</feature>